<gene>
    <name evidence="1" type="ORF">CAEBREN_05849</name>
</gene>
<dbReference type="Proteomes" id="UP000008068">
    <property type="component" value="Unassembled WGS sequence"/>
</dbReference>
<organism evidence="2">
    <name type="scientific">Caenorhabditis brenneri</name>
    <name type="common">Nematode worm</name>
    <dbReference type="NCBI Taxonomy" id="135651"/>
    <lineage>
        <taxon>Eukaryota</taxon>
        <taxon>Metazoa</taxon>
        <taxon>Ecdysozoa</taxon>
        <taxon>Nematoda</taxon>
        <taxon>Chromadorea</taxon>
        <taxon>Rhabditida</taxon>
        <taxon>Rhabditina</taxon>
        <taxon>Rhabditomorpha</taxon>
        <taxon>Rhabditoidea</taxon>
        <taxon>Rhabditidae</taxon>
        <taxon>Peloderinae</taxon>
        <taxon>Caenorhabditis</taxon>
    </lineage>
</organism>
<protein>
    <submittedName>
        <fullName evidence="1">Uncharacterized protein</fullName>
    </submittedName>
</protein>
<evidence type="ECO:0000313" key="1">
    <source>
        <dbReference type="EMBL" id="EGT40455.1"/>
    </source>
</evidence>
<dbReference type="EMBL" id="GL379788">
    <property type="protein sequence ID" value="EGT40455.1"/>
    <property type="molecule type" value="Genomic_DNA"/>
</dbReference>
<sequence>MADAAAMEFLRHSRVNNAGEDCFLIFSRPEELACQDCEGLKHRFKRIWDTWYDIKKDREGFIILTCRPQAGLWLLKSTAVLGHFFTAEQQEAIQLRNGINCCL</sequence>
<dbReference type="AlphaFoldDB" id="G0MAB7"/>
<accession>G0MAB7</accession>
<dbReference type="OrthoDB" id="10305013at2759"/>
<reference evidence="2" key="1">
    <citation type="submission" date="2011-07" db="EMBL/GenBank/DDBJ databases">
        <authorList>
            <consortium name="Caenorhabditis brenneri Sequencing and Analysis Consortium"/>
            <person name="Wilson R.K."/>
        </authorList>
    </citation>
    <scope>NUCLEOTIDE SEQUENCE [LARGE SCALE GENOMIC DNA]</scope>
    <source>
        <strain evidence="2">PB2801</strain>
    </source>
</reference>
<keyword evidence="2" id="KW-1185">Reference proteome</keyword>
<dbReference type="eggNOG" id="ENOG502T2YA">
    <property type="taxonomic scope" value="Eukaryota"/>
</dbReference>
<proteinExistence type="predicted"/>
<dbReference type="InParanoid" id="G0MAB7"/>
<dbReference type="HOGENOM" id="CLU_2266085_0_0_1"/>
<name>G0MAB7_CAEBE</name>
<dbReference type="FunCoup" id="G0MAB7">
    <property type="interactions" value="1053"/>
</dbReference>
<evidence type="ECO:0000313" key="2">
    <source>
        <dbReference type="Proteomes" id="UP000008068"/>
    </source>
</evidence>